<dbReference type="STRING" id="1246995.AFR_16050"/>
<dbReference type="OrthoDB" id="3249195at2"/>
<dbReference type="AlphaFoldDB" id="U5VXG9"/>
<dbReference type="HOGENOM" id="CLU_1227772_0_0_11"/>
<gene>
    <name evidence="1" type="ORF">AFR_16050</name>
</gene>
<organism evidence="1 2">
    <name type="scientific">Actinoplanes friuliensis DSM 7358</name>
    <dbReference type="NCBI Taxonomy" id="1246995"/>
    <lineage>
        <taxon>Bacteria</taxon>
        <taxon>Bacillati</taxon>
        <taxon>Actinomycetota</taxon>
        <taxon>Actinomycetes</taxon>
        <taxon>Micromonosporales</taxon>
        <taxon>Micromonosporaceae</taxon>
        <taxon>Actinoplanes</taxon>
    </lineage>
</organism>
<dbReference type="eggNOG" id="ENOG5031K3Q">
    <property type="taxonomic scope" value="Bacteria"/>
</dbReference>
<evidence type="ECO:0000313" key="2">
    <source>
        <dbReference type="Proteomes" id="UP000017746"/>
    </source>
</evidence>
<name>U5VXG9_9ACTN</name>
<dbReference type="RefSeq" id="WP_023361564.1">
    <property type="nucleotide sequence ID" value="NC_022657.1"/>
</dbReference>
<evidence type="ECO:0000313" key="1">
    <source>
        <dbReference type="EMBL" id="AGZ41492.1"/>
    </source>
</evidence>
<dbReference type="KEGG" id="afs:AFR_16050"/>
<protein>
    <submittedName>
        <fullName evidence="1">Uncharacterized protein</fullName>
    </submittedName>
</protein>
<dbReference type="EMBL" id="CP006272">
    <property type="protein sequence ID" value="AGZ41492.1"/>
    <property type="molecule type" value="Genomic_DNA"/>
</dbReference>
<proteinExistence type="predicted"/>
<accession>U5VXG9</accession>
<sequence>MAQRKLDVVVVRWYERLDRSPDVVPRWLAAARDHLPEATPRRYGDSEPLRDRFDRDGEAGLARAYAEADSLLFLAGTPPVFHASLSTRGTGRLRGGPVGAHTLHAELDPADERLHRFALALTHPGTIYVSASVSGGETLDRGTLYGPGDRPAEPYLAPLGFWLGLPPTRPAWHFFGTAYTRALPADLGTGWVPERFQARLQEDDIAQRHAPRLPRGLGRSRLRFW</sequence>
<dbReference type="Proteomes" id="UP000017746">
    <property type="component" value="Chromosome"/>
</dbReference>
<dbReference type="PATRIC" id="fig|1246995.3.peg.3257"/>
<reference evidence="1 2" key="1">
    <citation type="journal article" date="2014" name="J. Biotechnol.">
        <title>Complete genome sequence of the actinobacterium Actinoplanes friuliensis HAG 010964, producer of the lipopeptide antibiotic friulimycin.</title>
        <authorList>
            <person name="Ruckert C."/>
            <person name="Szczepanowski R."/>
            <person name="Albersmeier A."/>
            <person name="Goesmann A."/>
            <person name="Fischer N."/>
            <person name="Steinkamper A."/>
            <person name="Puhler A."/>
            <person name="Biener R."/>
            <person name="Schwartz D."/>
            <person name="Kalinowski J."/>
        </authorList>
    </citation>
    <scope>NUCLEOTIDE SEQUENCE [LARGE SCALE GENOMIC DNA]</scope>
    <source>
        <strain evidence="1 2">DSM 7358</strain>
    </source>
</reference>
<keyword evidence="2" id="KW-1185">Reference proteome</keyword>